<evidence type="ECO:0000256" key="2">
    <source>
        <dbReference type="PROSITE-ProRule" id="PRU01282"/>
    </source>
</evidence>
<evidence type="ECO:0000256" key="1">
    <source>
        <dbReference type="ARBA" id="ARBA00007198"/>
    </source>
</evidence>
<reference evidence="3 4" key="1">
    <citation type="submission" date="2019-03" db="EMBL/GenBank/DDBJ databases">
        <title>Genomic Encyclopedia of Type Strains, Phase IV (KMG-IV): sequencing the most valuable type-strain genomes for metagenomic binning, comparative biology and taxonomic classification.</title>
        <authorList>
            <person name="Goeker M."/>
        </authorList>
    </citation>
    <scope>NUCLEOTIDE SEQUENCE [LARGE SCALE GENOMIC DNA]</scope>
    <source>
        <strain evidence="3 4">DSM 24766</strain>
    </source>
</reference>
<comment type="caution">
    <text evidence="3">The sequence shown here is derived from an EMBL/GenBank/DDBJ whole genome shotgun (WGS) entry which is preliminary data.</text>
</comment>
<dbReference type="RefSeq" id="WP_132949856.1">
    <property type="nucleotide sequence ID" value="NZ_SLXU01000001.1"/>
</dbReference>
<dbReference type="PROSITE" id="PS51353">
    <property type="entry name" value="ARSC"/>
    <property type="match status" value="1"/>
</dbReference>
<dbReference type="Proteomes" id="UP000295050">
    <property type="component" value="Unassembled WGS sequence"/>
</dbReference>
<name>A0A4R2RGT3_9RHOB</name>
<evidence type="ECO:0000313" key="3">
    <source>
        <dbReference type="EMBL" id="TCP62890.1"/>
    </source>
</evidence>
<dbReference type="Pfam" id="PF03960">
    <property type="entry name" value="ArsC"/>
    <property type="match status" value="1"/>
</dbReference>
<evidence type="ECO:0000313" key="4">
    <source>
        <dbReference type="Proteomes" id="UP000295050"/>
    </source>
</evidence>
<organism evidence="3 4">
    <name type="scientific">Rhodovulum bhavnagarense</name>
    <dbReference type="NCBI Taxonomy" id="992286"/>
    <lineage>
        <taxon>Bacteria</taxon>
        <taxon>Pseudomonadati</taxon>
        <taxon>Pseudomonadota</taxon>
        <taxon>Alphaproteobacteria</taxon>
        <taxon>Rhodobacterales</taxon>
        <taxon>Paracoccaceae</taxon>
        <taxon>Rhodovulum</taxon>
    </lineage>
</organism>
<dbReference type="InterPro" id="IPR006660">
    <property type="entry name" value="Arsenate_reductase-like"/>
</dbReference>
<protein>
    <submittedName>
        <fullName evidence="3">Spx/MgsR family transcriptional regulator</fullName>
    </submittedName>
</protein>
<accession>A0A4R2RGT3</accession>
<dbReference type="Gene3D" id="3.40.30.10">
    <property type="entry name" value="Glutaredoxin"/>
    <property type="match status" value="1"/>
</dbReference>
<comment type="similarity">
    <text evidence="1 2">Belongs to the ArsC family.</text>
</comment>
<dbReference type="PANTHER" id="PTHR30041:SF8">
    <property type="entry name" value="PROTEIN YFFB"/>
    <property type="match status" value="1"/>
</dbReference>
<gene>
    <name evidence="3" type="ORF">EV663_101150</name>
</gene>
<sequence>MILYGLKNCDTCRKARRMLEGAGHTVTLRDLREAPLSAQELDRFLETFGAELVNRRSTTWRGLASDQRDAPPPDLIAAHPALMKRPVIEAESRLLPGWNKEVLAALC</sequence>
<dbReference type="OrthoDB" id="9803749at2"/>
<dbReference type="SUPFAM" id="SSF52833">
    <property type="entry name" value="Thioredoxin-like"/>
    <property type="match status" value="1"/>
</dbReference>
<dbReference type="AlphaFoldDB" id="A0A4R2RGT3"/>
<proteinExistence type="inferred from homology"/>
<dbReference type="PANTHER" id="PTHR30041">
    <property type="entry name" value="ARSENATE REDUCTASE"/>
    <property type="match status" value="1"/>
</dbReference>
<dbReference type="InterPro" id="IPR036249">
    <property type="entry name" value="Thioredoxin-like_sf"/>
</dbReference>
<dbReference type="EMBL" id="SLXU01000001">
    <property type="protein sequence ID" value="TCP62890.1"/>
    <property type="molecule type" value="Genomic_DNA"/>
</dbReference>
<keyword evidence="4" id="KW-1185">Reference proteome</keyword>